<keyword evidence="2" id="KW-0812">Transmembrane</keyword>
<dbReference type="InterPro" id="IPR011701">
    <property type="entry name" value="MFS"/>
</dbReference>
<feature type="transmembrane region" description="Helical" evidence="2">
    <location>
        <begin position="255"/>
        <end position="285"/>
    </location>
</feature>
<feature type="transmembrane region" description="Helical" evidence="2">
    <location>
        <begin position="53"/>
        <end position="72"/>
    </location>
</feature>
<dbReference type="PANTHER" id="PTHR23530:SF1">
    <property type="entry name" value="PERMEASE, MAJOR FACILITATOR SUPERFAMILY-RELATED"/>
    <property type="match status" value="1"/>
</dbReference>
<dbReference type="GO" id="GO:0022857">
    <property type="term" value="F:transmembrane transporter activity"/>
    <property type="evidence" value="ECO:0007669"/>
    <property type="project" value="InterPro"/>
</dbReference>
<dbReference type="KEGG" id="sgj:IAG43_01800"/>
<keyword evidence="4" id="KW-1185">Reference proteome</keyword>
<name>A0A7H0HML5_9ACTN</name>
<feature type="transmembrane region" description="Helical" evidence="2">
    <location>
        <begin position="104"/>
        <end position="125"/>
    </location>
</feature>
<dbReference type="Pfam" id="PF07690">
    <property type="entry name" value="MFS_1"/>
    <property type="match status" value="1"/>
</dbReference>
<dbReference type="EMBL" id="CP060825">
    <property type="protein sequence ID" value="QNP61781.1"/>
    <property type="molecule type" value="Genomic_DNA"/>
</dbReference>
<feature type="region of interest" description="Disordered" evidence="1">
    <location>
        <begin position="194"/>
        <end position="219"/>
    </location>
</feature>
<sequence length="421" mass="42052">MLTPSSCPNDAAVRRLERRLCLYAGLEDFVLLYPLYALLFAEHGLTTAEISSLFALWSLTGLVAEVPSGVWADLVSRRLVLATGPVLTGAGFALWTLVPSYGAFAAGFVLWGLGGSLRSGAYEALAHDELERLGAASRYARLMGRAAAWSMAATAAATAAAAPVLAVGGPAAVAAASVITCVLCAVAGATLPEHRQRRQHPEAAPDAGEDGPAGPAGTLRAGLAEARGSAPVRRALLLSVAVTSLWGALDEYVPLLAAATGAAASAVPLLVLVVWAGVTAGALLVGRGERLSGRATGVLLAGGAAATAAGALSGHPAGLLLVGAGFLVFQLTDVLVDARLQAAITGPSRATVTSLAGLGSGAGTLAVYAAYAALSGHASHGTVFALLVLPYLAVAAALCARPAPTARAVAPAQGPRDRVAD</sequence>
<feature type="transmembrane region" description="Helical" evidence="2">
    <location>
        <begin position="232"/>
        <end position="249"/>
    </location>
</feature>
<feature type="transmembrane region" description="Helical" evidence="2">
    <location>
        <begin position="319"/>
        <end position="338"/>
    </location>
</feature>
<keyword evidence="2" id="KW-0472">Membrane</keyword>
<evidence type="ECO:0000256" key="1">
    <source>
        <dbReference type="SAM" id="MobiDB-lite"/>
    </source>
</evidence>
<feature type="transmembrane region" description="Helical" evidence="2">
    <location>
        <begin position="79"/>
        <end position="98"/>
    </location>
</feature>
<evidence type="ECO:0000256" key="2">
    <source>
        <dbReference type="SAM" id="Phobius"/>
    </source>
</evidence>
<gene>
    <name evidence="3" type="ORF">IAG43_01800</name>
</gene>
<accession>A0A7H0HML5</accession>
<feature type="transmembrane region" description="Helical" evidence="2">
    <location>
        <begin position="350"/>
        <end position="371"/>
    </location>
</feature>
<feature type="transmembrane region" description="Helical" evidence="2">
    <location>
        <begin position="20"/>
        <end position="41"/>
    </location>
</feature>
<feature type="transmembrane region" description="Helical" evidence="2">
    <location>
        <begin position="171"/>
        <end position="191"/>
    </location>
</feature>
<feature type="compositionally biased region" description="Low complexity" evidence="1">
    <location>
        <begin position="202"/>
        <end position="217"/>
    </location>
</feature>
<dbReference type="InterPro" id="IPR036259">
    <property type="entry name" value="MFS_trans_sf"/>
</dbReference>
<dbReference type="Gene3D" id="1.20.1250.20">
    <property type="entry name" value="MFS general substrate transporter like domains"/>
    <property type="match status" value="1"/>
</dbReference>
<organism evidence="3 4">
    <name type="scientific">Streptomyces genisteinicus</name>
    <dbReference type="NCBI Taxonomy" id="2768068"/>
    <lineage>
        <taxon>Bacteria</taxon>
        <taxon>Bacillati</taxon>
        <taxon>Actinomycetota</taxon>
        <taxon>Actinomycetes</taxon>
        <taxon>Kitasatosporales</taxon>
        <taxon>Streptomycetaceae</taxon>
        <taxon>Streptomyces</taxon>
    </lineage>
</organism>
<proteinExistence type="predicted"/>
<dbReference type="RefSeq" id="WP_187738985.1">
    <property type="nucleotide sequence ID" value="NZ_CP060825.1"/>
</dbReference>
<reference evidence="3 4" key="1">
    <citation type="submission" date="2020-08" db="EMBL/GenBank/DDBJ databases">
        <title>A novel species.</title>
        <authorList>
            <person name="Gao J."/>
        </authorList>
    </citation>
    <scope>NUCLEOTIDE SEQUENCE [LARGE SCALE GENOMIC DNA]</scope>
    <source>
        <strain evidence="3 4">CRPJ-33</strain>
    </source>
</reference>
<protein>
    <submittedName>
        <fullName evidence="3">MFS transporter</fullName>
    </submittedName>
</protein>
<dbReference type="AlphaFoldDB" id="A0A7H0HML5"/>
<feature type="transmembrane region" description="Helical" evidence="2">
    <location>
        <begin position="383"/>
        <end position="400"/>
    </location>
</feature>
<feature type="transmembrane region" description="Helical" evidence="2">
    <location>
        <begin position="297"/>
        <end position="313"/>
    </location>
</feature>
<dbReference type="PANTHER" id="PTHR23530">
    <property type="entry name" value="TRANSPORT PROTEIN-RELATED"/>
    <property type="match status" value="1"/>
</dbReference>
<dbReference type="SUPFAM" id="SSF103473">
    <property type="entry name" value="MFS general substrate transporter"/>
    <property type="match status" value="1"/>
</dbReference>
<evidence type="ECO:0000313" key="3">
    <source>
        <dbReference type="EMBL" id="QNP61781.1"/>
    </source>
</evidence>
<keyword evidence="2" id="KW-1133">Transmembrane helix</keyword>
<evidence type="ECO:0000313" key="4">
    <source>
        <dbReference type="Proteomes" id="UP000516230"/>
    </source>
</evidence>
<dbReference type="Proteomes" id="UP000516230">
    <property type="component" value="Chromosome"/>
</dbReference>
<dbReference type="InterPro" id="IPR053160">
    <property type="entry name" value="MFS_DHA3_Transporter"/>
</dbReference>
<feature type="transmembrane region" description="Helical" evidence="2">
    <location>
        <begin position="146"/>
        <end position="165"/>
    </location>
</feature>